<comment type="catalytic activity">
    <reaction evidence="5">
        <text>(S)-2-hydroxyglutarate + A = 2-oxoglutarate + AH2</text>
        <dbReference type="Rhea" id="RHEA:21252"/>
        <dbReference type="ChEBI" id="CHEBI:13193"/>
        <dbReference type="ChEBI" id="CHEBI:16782"/>
        <dbReference type="ChEBI" id="CHEBI:16810"/>
        <dbReference type="ChEBI" id="CHEBI:17499"/>
        <dbReference type="EC" id="1.1.99.2"/>
    </reaction>
</comment>
<keyword evidence="4" id="KW-0560">Oxidoreductase</keyword>
<dbReference type="PANTHER" id="PTHR43104">
    <property type="entry name" value="L-2-HYDROXYGLUTARATE DEHYDROGENASE, MITOCHONDRIAL"/>
    <property type="match status" value="1"/>
</dbReference>
<feature type="domain" description="FAD dependent oxidoreductase" evidence="9">
    <location>
        <begin position="24"/>
        <end position="345"/>
    </location>
</feature>
<dbReference type="EC" id="1.1.99.2" evidence="7"/>
<evidence type="ECO:0000256" key="8">
    <source>
        <dbReference type="ARBA" id="ARBA00041137"/>
    </source>
</evidence>
<dbReference type="Proteomes" id="UP000472269">
    <property type="component" value="Unplaced"/>
</dbReference>
<dbReference type="SUPFAM" id="SSF51905">
    <property type="entry name" value="FAD/NAD(P)-binding domain"/>
    <property type="match status" value="1"/>
</dbReference>
<keyword evidence="2" id="KW-0285">Flavoprotein</keyword>
<dbReference type="Pfam" id="PF01266">
    <property type="entry name" value="DAO"/>
    <property type="match status" value="1"/>
</dbReference>
<dbReference type="NCBIfam" id="NF008726">
    <property type="entry name" value="PRK11728.1"/>
    <property type="match status" value="1"/>
</dbReference>
<evidence type="ECO:0000256" key="3">
    <source>
        <dbReference type="ARBA" id="ARBA00022827"/>
    </source>
</evidence>
<proteinExistence type="inferred from homology"/>
<gene>
    <name evidence="10" type="primary">L2HGDH</name>
</gene>
<evidence type="ECO:0000256" key="2">
    <source>
        <dbReference type="ARBA" id="ARBA00022630"/>
    </source>
</evidence>
<evidence type="ECO:0000256" key="6">
    <source>
        <dbReference type="ARBA" id="ARBA00037941"/>
    </source>
</evidence>
<evidence type="ECO:0000313" key="11">
    <source>
        <dbReference type="Proteomes" id="UP000472269"/>
    </source>
</evidence>
<keyword evidence="3" id="KW-0274">FAD</keyword>
<comment type="similarity">
    <text evidence="6">Belongs to the L2HGDH family.</text>
</comment>
<keyword evidence="11" id="KW-1185">Reference proteome</keyword>
<dbReference type="InterPro" id="IPR036188">
    <property type="entry name" value="FAD/NAD-bd_sf"/>
</dbReference>
<evidence type="ECO:0000256" key="7">
    <source>
        <dbReference type="ARBA" id="ARBA00038878"/>
    </source>
</evidence>
<sequence>MFAVHLSYLSISCNAALGQDLKFGHNSGVIHSGIYYKPGSLKAKLCVQGAALCYEYCDQKGIPYKRCGKLIVAVEQDEIPRLKALYERGLQNNVRDLKLIGAKEIKAKEPFCRGLMALDSPHTGIVNYKQVAQSYAEDFQEAGGTIFTDFEVTNMEMAKESSSESEDGKAVVLPSIYSIPGEEIYCQHIVTCAGLYSDRLSEISGCSPEPRIVPFRGDYLVLKPEKCYMVKGNIYPVPNPRFPFLGFHFTPRMDGSVWLGPNAVLAFKREGYRLFDFSTGDFLDAVTYRGPSGVRAQALDTDGNLVDDFVFDGGSGDIGSRVLHVRNAPSPAATSSLAIAKMIADEVKRRFEL</sequence>
<organism evidence="10 11">
    <name type="scientific">Athene cunicularia</name>
    <name type="common">Burrowing owl</name>
    <name type="synonym">Speotyto cunicularia</name>
    <dbReference type="NCBI Taxonomy" id="194338"/>
    <lineage>
        <taxon>Eukaryota</taxon>
        <taxon>Metazoa</taxon>
        <taxon>Chordata</taxon>
        <taxon>Craniata</taxon>
        <taxon>Vertebrata</taxon>
        <taxon>Euteleostomi</taxon>
        <taxon>Archelosauria</taxon>
        <taxon>Archosauria</taxon>
        <taxon>Dinosauria</taxon>
        <taxon>Saurischia</taxon>
        <taxon>Theropoda</taxon>
        <taxon>Coelurosauria</taxon>
        <taxon>Aves</taxon>
        <taxon>Neognathae</taxon>
        <taxon>Neoaves</taxon>
        <taxon>Telluraves</taxon>
        <taxon>Strigiformes</taxon>
        <taxon>Strigidae</taxon>
        <taxon>Athene</taxon>
    </lineage>
</organism>
<evidence type="ECO:0000256" key="4">
    <source>
        <dbReference type="ARBA" id="ARBA00023002"/>
    </source>
</evidence>
<dbReference type="Gene3D" id="3.50.50.60">
    <property type="entry name" value="FAD/NAD(P)-binding domain"/>
    <property type="match status" value="1"/>
</dbReference>
<name>A0A663LNG4_ATHCN</name>
<dbReference type="Gene3D" id="3.30.9.10">
    <property type="entry name" value="D-Amino Acid Oxidase, subunit A, domain 2"/>
    <property type="match status" value="1"/>
</dbReference>
<evidence type="ECO:0000313" key="10">
    <source>
        <dbReference type="Ensembl" id="ENSACUP00000001635.1"/>
    </source>
</evidence>
<evidence type="ECO:0000256" key="1">
    <source>
        <dbReference type="ARBA" id="ARBA00001974"/>
    </source>
</evidence>
<evidence type="ECO:0000259" key="9">
    <source>
        <dbReference type="Pfam" id="PF01266"/>
    </source>
</evidence>
<dbReference type="Ensembl" id="ENSACUT00000001744.1">
    <property type="protein sequence ID" value="ENSACUP00000001635.1"/>
    <property type="gene ID" value="ENSACUG00000001075.1"/>
</dbReference>
<reference evidence="10" key="1">
    <citation type="submission" date="2025-08" db="UniProtKB">
        <authorList>
            <consortium name="Ensembl"/>
        </authorList>
    </citation>
    <scope>IDENTIFICATION</scope>
</reference>
<protein>
    <recommendedName>
        <fullName evidence="8">L-2-hydroxyglutarate dehydrogenase, mitochondrial</fullName>
        <ecNumber evidence="7">1.1.99.2</ecNumber>
    </recommendedName>
</protein>
<dbReference type="PANTHER" id="PTHR43104:SF2">
    <property type="entry name" value="L-2-HYDROXYGLUTARATE DEHYDROGENASE, MITOCHONDRIAL"/>
    <property type="match status" value="1"/>
</dbReference>
<reference evidence="10" key="2">
    <citation type="submission" date="2025-09" db="UniProtKB">
        <authorList>
            <consortium name="Ensembl"/>
        </authorList>
    </citation>
    <scope>IDENTIFICATION</scope>
</reference>
<dbReference type="AlphaFoldDB" id="A0A663LNG4"/>
<evidence type="ECO:0000256" key="5">
    <source>
        <dbReference type="ARBA" id="ARBA00036066"/>
    </source>
</evidence>
<dbReference type="GO" id="GO:0047545">
    <property type="term" value="F:(S)-2-hydroxyglutarate dehydrogenase activity"/>
    <property type="evidence" value="ECO:0007669"/>
    <property type="project" value="UniProtKB-EC"/>
</dbReference>
<accession>A0A663LNG4</accession>
<comment type="cofactor">
    <cofactor evidence="1">
        <name>FAD</name>
        <dbReference type="ChEBI" id="CHEBI:57692"/>
    </cofactor>
</comment>
<dbReference type="InterPro" id="IPR006076">
    <property type="entry name" value="FAD-dep_OxRdtase"/>
</dbReference>